<dbReference type="Pfam" id="PF02470">
    <property type="entry name" value="MlaD"/>
    <property type="match status" value="1"/>
</dbReference>
<gene>
    <name evidence="3" type="ORF">M2280_005741</name>
</gene>
<comment type="caution">
    <text evidence="3">The sequence shown here is derived from an EMBL/GenBank/DDBJ whole genome shotgun (WGS) entry which is preliminary data.</text>
</comment>
<reference evidence="3 4" key="1">
    <citation type="submission" date="2023-04" db="EMBL/GenBank/DDBJ databases">
        <title>Forest soil microbial communities from Buena Vista Peninsula, Colon Province, Panama.</title>
        <authorList>
            <person name="Bouskill N."/>
        </authorList>
    </citation>
    <scope>NUCLEOTIDE SEQUENCE [LARGE SCALE GENOMIC DNA]</scope>
    <source>
        <strain evidence="3 4">CFH S0262</strain>
    </source>
</reference>
<dbReference type="NCBIfam" id="TIGR00996">
    <property type="entry name" value="Mtu_fam_mce"/>
    <property type="match status" value="1"/>
</dbReference>
<sequence>MTMRPTTIKLLAFTTVMVLIFAGLAIVFSQARFGSTDGYRAVFTNASGLKSGEKVRIAGVPVGTVKGVEVGSDNLAHVSFDVDTKYPLLQSTRATVRYENLVGDRYLELLEGAGSSEELPAGGTIPDSQTAPALDLDLLLGGFKPLLRGLSAEQVNDLSGALLQVFQGQGDTLVSLLGSTSSFTSTLADRDKLIGDVITNLNTTLKTINDKGDQFSSTIDDLQQLVSGLARDRDPIGASIPKIATATDDLAQLLQGVRPDLQSTIAEAGKLATNLQNGQDDINWVLERLPEAYKKLIRTGTYGAFFQFYTCSVAFKFSGPDGQELRVNLPTTPLQTTGRCAFNGQG</sequence>
<evidence type="ECO:0000313" key="3">
    <source>
        <dbReference type="EMBL" id="MDH6284481.1"/>
    </source>
</evidence>
<accession>A0ABT6ML46</accession>
<dbReference type="InterPro" id="IPR052336">
    <property type="entry name" value="MlaD_Phospholipid_Transporter"/>
</dbReference>
<dbReference type="PANTHER" id="PTHR33371">
    <property type="entry name" value="INTERMEMBRANE PHOSPHOLIPID TRANSPORT SYSTEM BINDING PROTEIN MLAD-RELATED"/>
    <property type="match status" value="1"/>
</dbReference>
<dbReference type="PANTHER" id="PTHR33371:SF17">
    <property type="entry name" value="MCE-FAMILY PROTEIN MCE1B"/>
    <property type="match status" value="1"/>
</dbReference>
<dbReference type="Proteomes" id="UP001160334">
    <property type="component" value="Unassembled WGS sequence"/>
</dbReference>
<evidence type="ECO:0000313" key="4">
    <source>
        <dbReference type="Proteomes" id="UP001160334"/>
    </source>
</evidence>
<dbReference type="EMBL" id="JARXVC010000022">
    <property type="protein sequence ID" value="MDH6284481.1"/>
    <property type="molecule type" value="Genomic_DNA"/>
</dbReference>
<protein>
    <submittedName>
        <fullName evidence="3">Phospholipid/cholesterol/gamma-HCH transport system substrate-binding protein</fullName>
    </submittedName>
</protein>
<keyword evidence="4" id="KW-1185">Reference proteome</keyword>
<name>A0ABT6ML46_9NOCA</name>
<evidence type="ECO:0000259" key="2">
    <source>
        <dbReference type="Pfam" id="PF11887"/>
    </source>
</evidence>
<dbReference type="Pfam" id="PF11887">
    <property type="entry name" value="Mce4_CUP1"/>
    <property type="match status" value="1"/>
</dbReference>
<feature type="domain" description="Mce/MlaD" evidence="1">
    <location>
        <begin position="39"/>
        <end position="111"/>
    </location>
</feature>
<feature type="domain" description="Mammalian cell entry C-terminal" evidence="2">
    <location>
        <begin position="116"/>
        <end position="323"/>
    </location>
</feature>
<evidence type="ECO:0000259" key="1">
    <source>
        <dbReference type="Pfam" id="PF02470"/>
    </source>
</evidence>
<dbReference type="InterPro" id="IPR005693">
    <property type="entry name" value="Mce"/>
</dbReference>
<dbReference type="InterPro" id="IPR024516">
    <property type="entry name" value="Mce_C"/>
</dbReference>
<dbReference type="InterPro" id="IPR003399">
    <property type="entry name" value="Mce/MlaD"/>
</dbReference>
<organism evidence="3 4">
    <name type="scientific">Prescottella agglutinans</name>
    <dbReference type="NCBI Taxonomy" id="1644129"/>
    <lineage>
        <taxon>Bacteria</taxon>
        <taxon>Bacillati</taxon>
        <taxon>Actinomycetota</taxon>
        <taxon>Actinomycetes</taxon>
        <taxon>Mycobacteriales</taxon>
        <taxon>Nocardiaceae</taxon>
        <taxon>Prescottella</taxon>
    </lineage>
</organism>
<proteinExistence type="predicted"/>